<gene>
    <name evidence="1" type="ORF">P7K49_019242</name>
</gene>
<feature type="non-terminal residue" evidence="1">
    <location>
        <position position="82"/>
    </location>
</feature>
<comment type="caution">
    <text evidence="1">The sequence shown here is derived from an EMBL/GenBank/DDBJ whole genome shotgun (WGS) entry which is preliminary data.</text>
</comment>
<sequence>MVLPGNLLAWLHVSDPFNQMNGQICLLRAPIASLKEQPDQWILYEEPPHWGAGKTAAPAETATLAKTAPLVTCGTPLPENLL</sequence>
<dbReference type="EMBL" id="JASSZA010000009">
    <property type="protein sequence ID" value="KAK2101576.1"/>
    <property type="molecule type" value="Genomic_DNA"/>
</dbReference>
<name>A0ABQ9UWT4_SAGOE</name>
<accession>A0ABQ9UWT4</accession>
<dbReference type="Proteomes" id="UP001266305">
    <property type="component" value="Unassembled WGS sequence"/>
</dbReference>
<protein>
    <submittedName>
        <fullName evidence="1">Uncharacterized protein</fullName>
    </submittedName>
</protein>
<proteinExistence type="predicted"/>
<keyword evidence="2" id="KW-1185">Reference proteome</keyword>
<organism evidence="1 2">
    <name type="scientific">Saguinus oedipus</name>
    <name type="common">Cotton-top tamarin</name>
    <name type="synonym">Oedipomidas oedipus</name>
    <dbReference type="NCBI Taxonomy" id="9490"/>
    <lineage>
        <taxon>Eukaryota</taxon>
        <taxon>Metazoa</taxon>
        <taxon>Chordata</taxon>
        <taxon>Craniata</taxon>
        <taxon>Vertebrata</taxon>
        <taxon>Euteleostomi</taxon>
        <taxon>Mammalia</taxon>
        <taxon>Eutheria</taxon>
        <taxon>Euarchontoglires</taxon>
        <taxon>Primates</taxon>
        <taxon>Haplorrhini</taxon>
        <taxon>Platyrrhini</taxon>
        <taxon>Cebidae</taxon>
        <taxon>Callitrichinae</taxon>
        <taxon>Saguinus</taxon>
    </lineage>
</organism>
<evidence type="ECO:0000313" key="2">
    <source>
        <dbReference type="Proteomes" id="UP001266305"/>
    </source>
</evidence>
<evidence type="ECO:0000313" key="1">
    <source>
        <dbReference type="EMBL" id="KAK2101576.1"/>
    </source>
</evidence>
<reference evidence="1 2" key="1">
    <citation type="submission" date="2023-05" db="EMBL/GenBank/DDBJ databases">
        <title>B98-5 Cell Line De Novo Hybrid Assembly: An Optical Mapping Approach.</title>
        <authorList>
            <person name="Kananen K."/>
            <person name="Auerbach J.A."/>
            <person name="Kautto E."/>
            <person name="Blachly J.S."/>
        </authorList>
    </citation>
    <scope>NUCLEOTIDE SEQUENCE [LARGE SCALE GENOMIC DNA]</scope>
    <source>
        <strain evidence="1">B95-8</strain>
        <tissue evidence="1">Cell line</tissue>
    </source>
</reference>